<evidence type="ECO:0000256" key="2">
    <source>
        <dbReference type="SAM" id="SignalP"/>
    </source>
</evidence>
<feature type="chain" id="PRO_5035445635" description="PLC-like phosphodiesterase" evidence="2">
    <location>
        <begin position="19"/>
        <end position="463"/>
    </location>
</feature>
<evidence type="ECO:0000313" key="3">
    <source>
        <dbReference type="EMBL" id="KAG8622856.1"/>
    </source>
</evidence>
<dbReference type="InterPro" id="IPR017946">
    <property type="entry name" value="PLC-like_Pdiesterase_TIM-brl"/>
</dbReference>
<dbReference type="PANTHER" id="PTHR13593:SF140">
    <property type="entry name" value="PLC-LIKE PHOSPHODIESTERASE"/>
    <property type="match status" value="1"/>
</dbReference>
<protein>
    <recommendedName>
        <fullName evidence="5">PLC-like phosphodiesterase</fullName>
    </recommendedName>
</protein>
<comment type="caution">
    <text evidence="3">The sequence shown here is derived from an EMBL/GenBank/DDBJ whole genome shotgun (WGS) entry which is preliminary data.</text>
</comment>
<gene>
    <name evidence="3" type="ORF">KVT40_009367</name>
</gene>
<feature type="compositionally biased region" description="Low complexity" evidence="1">
    <location>
        <begin position="121"/>
        <end position="140"/>
    </location>
</feature>
<dbReference type="AlphaFoldDB" id="A0A8K0KS41"/>
<feature type="region of interest" description="Disordered" evidence="1">
    <location>
        <begin position="121"/>
        <end position="141"/>
    </location>
</feature>
<dbReference type="Proteomes" id="UP000809789">
    <property type="component" value="Unassembled WGS sequence"/>
</dbReference>
<evidence type="ECO:0000256" key="1">
    <source>
        <dbReference type="SAM" id="MobiDB-lite"/>
    </source>
</evidence>
<dbReference type="Gene3D" id="3.20.20.190">
    <property type="entry name" value="Phosphatidylinositol (PI) phosphodiesterase"/>
    <property type="match status" value="1"/>
</dbReference>
<reference evidence="3" key="1">
    <citation type="submission" date="2021-07" db="EMBL/GenBank/DDBJ databases">
        <title>Elsinoe batatas strain:CRI-CJ2 Genome sequencing and assembly.</title>
        <authorList>
            <person name="Huang L."/>
        </authorList>
    </citation>
    <scope>NUCLEOTIDE SEQUENCE</scope>
    <source>
        <strain evidence="3">CRI-CJ2</strain>
    </source>
</reference>
<sequence length="463" mass="50090">MQHSYVWLSFVLACSVSAQQSGTATDSRAFTTLTGSLASEVISLGTSYASNGPQVTFTQTSDLVNQDPTSRSSGSSSAGTGSVTTTSPGSTSTVTLLLGGGAGIQTLSIINGTSTIYPNATATGTRSSTSTSSSAQPTNTQPCNGWPEFCNRGYGNITQVVAHNAFFNIRGNAASNQAYSVTQQLNDGIRMLSGEVQYENNTLFSCHTSCDLLNAGTLESGYSEVAAWVRTHPYDVVTLLIVNSDFRPVEDFIAPIQNSGLGPYLYEPPYFPMRLNQWPTLSEMILRQQRVVIFMDYNANQTSVPYVLDEFRHIWETPFSPQNVEFPCDLERPPQLQNMTEAREEFMYLANHNLNTAVSFAGTSFLIPNTASINVTNAAGNETGMLGAMDNTCERQWGRSPNWLLVDYYDRVNGSVFEVAARANNVTYDRECCGYPPTSGGEKARVGWSLLAAGLVALGMCLA</sequence>
<organism evidence="3 4">
    <name type="scientific">Elsinoe batatas</name>
    <dbReference type="NCBI Taxonomy" id="2601811"/>
    <lineage>
        <taxon>Eukaryota</taxon>
        <taxon>Fungi</taxon>
        <taxon>Dikarya</taxon>
        <taxon>Ascomycota</taxon>
        <taxon>Pezizomycotina</taxon>
        <taxon>Dothideomycetes</taxon>
        <taxon>Dothideomycetidae</taxon>
        <taxon>Myriangiales</taxon>
        <taxon>Elsinoaceae</taxon>
        <taxon>Elsinoe</taxon>
    </lineage>
</organism>
<name>A0A8K0KS41_9PEZI</name>
<feature type="compositionally biased region" description="Low complexity" evidence="1">
    <location>
        <begin position="68"/>
        <end position="90"/>
    </location>
</feature>
<dbReference type="InterPro" id="IPR051057">
    <property type="entry name" value="PI-PLC_domain"/>
</dbReference>
<evidence type="ECO:0008006" key="5">
    <source>
        <dbReference type="Google" id="ProtNLM"/>
    </source>
</evidence>
<dbReference type="Pfam" id="PF26146">
    <property type="entry name" value="PI-PLC_X"/>
    <property type="match status" value="1"/>
</dbReference>
<dbReference type="GO" id="GO:0008081">
    <property type="term" value="F:phosphoric diester hydrolase activity"/>
    <property type="evidence" value="ECO:0007669"/>
    <property type="project" value="InterPro"/>
</dbReference>
<proteinExistence type="predicted"/>
<evidence type="ECO:0000313" key="4">
    <source>
        <dbReference type="Proteomes" id="UP000809789"/>
    </source>
</evidence>
<feature type="signal peptide" evidence="2">
    <location>
        <begin position="1"/>
        <end position="18"/>
    </location>
</feature>
<dbReference type="PANTHER" id="PTHR13593">
    <property type="match status" value="1"/>
</dbReference>
<dbReference type="OrthoDB" id="7984201at2759"/>
<dbReference type="EMBL" id="JAESVG020000012">
    <property type="protein sequence ID" value="KAG8622856.1"/>
    <property type="molecule type" value="Genomic_DNA"/>
</dbReference>
<accession>A0A8K0KS41</accession>
<dbReference type="SUPFAM" id="SSF51695">
    <property type="entry name" value="PLC-like phosphodiesterases"/>
    <property type="match status" value="1"/>
</dbReference>
<feature type="region of interest" description="Disordered" evidence="1">
    <location>
        <begin position="59"/>
        <end position="90"/>
    </location>
</feature>
<keyword evidence="2" id="KW-0732">Signal</keyword>
<keyword evidence="4" id="KW-1185">Reference proteome</keyword>
<dbReference type="GO" id="GO:0006629">
    <property type="term" value="P:lipid metabolic process"/>
    <property type="evidence" value="ECO:0007669"/>
    <property type="project" value="InterPro"/>
</dbReference>